<evidence type="ECO:0000259" key="2">
    <source>
        <dbReference type="Pfam" id="PF00892"/>
    </source>
</evidence>
<dbReference type="AlphaFoldDB" id="A0A2H0TYN2"/>
<proteinExistence type="predicted"/>
<feature type="domain" description="EamA" evidence="2">
    <location>
        <begin position="4"/>
        <end position="93"/>
    </location>
</feature>
<dbReference type="InterPro" id="IPR000620">
    <property type="entry name" value="EamA_dom"/>
</dbReference>
<keyword evidence="1" id="KW-1133">Transmembrane helix</keyword>
<evidence type="ECO:0000313" key="3">
    <source>
        <dbReference type="EMBL" id="PIR78341.1"/>
    </source>
</evidence>
<feature type="transmembrane region" description="Helical" evidence="1">
    <location>
        <begin position="69"/>
        <end position="90"/>
    </location>
</feature>
<keyword evidence="1" id="KW-0472">Membrane</keyword>
<feature type="non-terminal residue" evidence="3">
    <location>
        <position position="94"/>
    </location>
</feature>
<gene>
    <name evidence="3" type="ORF">COU28_02175</name>
</gene>
<organism evidence="3 4">
    <name type="scientific">Candidatus Magasanikbacteria bacterium CG10_big_fil_rev_8_21_14_0_10_36_16</name>
    <dbReference type="NCBI Taxonomy" id="1974645"/>
    <lineage>
        <taxon>Bacteria</taxon>
        <taxon>Candidatus Magasanikiibacteriota</taxon>
    </lineage>
</organism>
<feature type="transmembrane region" description="Helical" evidence="1">
    <location>
        <begin position="6"/>
        <end position="25"/>
    </location>
</feature>
<feature type="transmembrane region" description="Helical" evidence="1">
    <location>
        <begin position="37"/>
        <end position="57"/>
    </location>
</feature>
<dbReference type="GO" id="GO:0016020">
    <property type="term" value="C:membrane"/>
    <property type="evidence" value="ECO:0007669"/>
    <property type="project" value="InterPro"/>
</dbReference>
<dbReference type="EMBL" id="PFBU01000042">
    <property type="protein sequence ID" value="PIR78341.1"/>
    <property type="molecule type" value="Genomic_DNA"/>
</dbReference>
<accession>A0A2H0TYN2</accession>
<evidence type="ECO:0000256" key="1">
    <source>
        <dbReference type="SAM" id="Phobius"/>
    </source>
</evidence>
<protein>
    <submittedName>
        <fullName evidence="3">EamA family transporter</fullName>
    </submittedName>
</protein>
<evidence type="ECO:0000313" key="4">
    <source>
        <dbReference type="Proteomes" id="UP000230852"/>
    </source>
</evidence>
<sequence length="94" mass="10276">MSYMWIIYALLSAIMAALVAIFGKIGLQGIDTNTSTAIRSVVMALFLLALIAFQGKLHNIKPILDNHKALTFIIFSGLAGALSWLFYFIALKNA</sequence>
<dbReference type="Proteomes" id="UP000230852">
    <property type="component" value="Unassembled WGS sequence"/>
</dbReference>
<name>A0A2H0TYN2_9BACT</name>
<reference evidence="4" key="1">
    <citation type="submission" date="2017-09" db="EMBL/GenBank/DDBJ databases">
        <title>Depth-based differentiation of microbial function through sediment-hosted aquifers and enrichment of novel symbionts in the deep terrestrial subsurface.</title>
        <authorList>
            <person name="Probst A.J."/>
            <person name="Ladd B."/>
            <person name="Jarett J.K."/>
            <person name="Geller-Mcgrath D.E."/>
            <person name="Sieber C.M.K."/>
            <person name="Emerson J.B."/>
            <person name="Anantharaman K."/>
            <person name="Thomas B.C."/>
            <person name="Malmstrom R."/>
            <person name="Stieglmeier M."/>
            <person name="Klingl A."/>
            <person name="Woyke T."/>
            <person name="Ryan C.M."/>
            <person name="Banfield J.F."/>
        </authorList>
    </citation>
    <scope>NUCLEOTIDE SEQUENCE [LARGE SCALE GENOMIC DNA]</scope>
</reference>
<keyword evidence="1" id="KW-0812">Transmembrane</keyword>
<comment type="caution">
    <text evidence="3">The sequence shown here is derived from an EMBL/GenBank/DDBJ whole genome shotgun (WGS) entry which is preliminary data.</text>
</comment>
<dbReference type="Pfam" id="PF00892">
    <property type="entry name" value="EamA"/>
    <property type="match status" value="1"/>
</dbReference>